<dbReference type="AlphaFoldDB" id="A0A9P8A0Y8"/>
<reference evidence="3" key="1">
    <citation type="submission" date="2021-07" db="EMBL/GenBank/DDBJ databases">
        <title>Draft genome of Mortierella alpina, strain LL118, isolated from an aspen leaf litter sample.</title>
        <authorList>
            <person name="Yang S."/>
            <person name="Vinatzer B.A."/>
        </authorList>
    </citation>
    <scope>NUCLEOTIDE SEQUENCE</scope>
    <source>
        <strain evidence="3">LL118</strain>
    </source>
</reference>
<evidence type="ECO:0000256" key="1">
    <source>
        <dbReference type="SAM" id="MobiDB-lite"/>
    </source>
</evidence>
<comment type="caution">
    <text evidence="3">The sequence shown here is derived from an EMBL/GenBank/DDBJ whole genome shotgun (WGS) entry which is preliminary data.</text>
</comment>
<feature type="transmembrane region" description="Helical" evidence="2">
    <location>
        <begin position="71"/>
        <end position="92"/>
    </location>
</feature>
<dbReference type="EMBL" id="JAIFTL010000175">
    <property type="protein sequence ID" value="KAG9321934.1"/>
    <property type="molecule type" value="Genomic_DNA"/>
</dbReference>
<dbReference type="Proteomes" id="UP000717515">
    <property type="component" value="Unassembled WGS sequence"/>
</dbReference>
<sequence length="188" mass="20766">MFFCAVTKPSSVLGRLESPFYSSQTHHTTTRTTTQHKATMASSNSVSQYYRKKLEQHELTPEEWTAVRFAVLKHTLIAAATTVTLGVSAFYYARSRSWTRMQSLALASAGNVVGLSLGGVIAMESGMKTVENRLQGSGSQLLYLMDRYSKATLREKLGDTSTPSLDDGSEQSLTAPRMIRVQESDEKK</sequence>
<evidence type="ECO:0000313" key="4">
    <source>
        <dbReference type="Proteomes" id="UP000717515"/>
    </source>
</evidence>
<feature type="transmembrane region" description="Helical" evidence="2">
    <location>
        <begin position="104"/>
        <end position="123"/>
    </location>
</feature>
<accession>A0A9P8A0Y8</accession>
<keyword evidence="2" id="KW-0812">Transmembrane</keyword>
<name>A0A9P8A0Y8_MORAP</name>
<keyword evidence="2" id="KW-0472">Membrane</keyword>
<evidence type="ECO:0000313" key="3">
    <source>
        <dbReference type="EMBL" id="KAG9321934.1"/>
    </source>
</evidence>
<organism evidence="3 4">
    <name type="scientific">Mortierella alpina</name>
    <name type="common">Oleaginous fungus</name>
    <name type="synonym">Mortierella renispora</name>
    <dbReference type="NCBI Taxonomy" id="64518"/>
    <lineage>
        <taxon>Eukaryota</taxon>
        <taxon>Fungi</taxon>
        <taxon>Fungi incertae sedis</taxon>
        <taxon>Mucoromycota</taxon>
        <taxon>Mortierellomycotina</taxon>
        <taxon>Mortierellomycetes</taxon>
        <taxon>Mortierellales</taxon>
        <taxon>Mortierellaceae</taxon>
        <taxon>Mortierella</taxon>
    </lineage>
</organism>
<evidence type="ECO:0000256" key="2">
    <source>
        <dbReference type="SAM" id="Phobius"/>
    </source>
</evidence>
<keyword evidence="2" id="KW-1133">Transmembrane helix</keyword>
<feature type="region of interest" description="Disordered" evidence="1">
    <location>
        <begin position="156"/>
        <end position="188"/>
    </location>
</feature>
<gene>
    <name evidence="3" type="ORF">KVV02_004509</name>
</gene>
<proteinExistence type="predicted"/>
<feature type="compositionally biased region" description="Polar residues" evidence="1">
    <location>
        <begin position="159"/>
        <end position="174"/>
    </location>
</feature>
<protein>
    <submittedName>
        <fullName evidence="3">Uncharacterized protein</fullName>
    </submittedName>
</protein>